<dbReference type="InterPro" id="IPR036163">
    <property type="entry name" value="HMA_dom_sf"/>
</dbReference>
<proteinExistence type="predicted"/>
<evidence type="ECO:0000313" key="3">
    <source>
        <dbReference type="Proteomes" id="UP000011669"/>
    </source>
</evidence>
<evidence type="ECO:0000259" key="1">
    <source>
        <dbReference type="PROSITE" id="PS50846"/>
    </source>
</evidence>
<dbReference type="RefSeq" id="WP_006075834.1">
    <property type="nucleotide sequence ID" value="NZ_AOMD01000002.1"/>
</dbReference>
<reference evidence="2 3" key="1">
    <citation type="journal article" date="2014" name="PLoS Genet.">
        <title>Phylogenetically driven sequencing of extremely halophilic archaea reveals strategies for static and dynamic osmo-response.</title>
        <authorList>
            <person name="Becker E.A."/>
            <person name="Seitzer P.M."/>
            <person name="Tritt A."/>
            <person name="Larsen D."/>
            <person name="Krusor M."/>
            <person name="Yao A.I."/>
            <person name="Wu D."/>
            <person name="Madern D."/>
            <person name="Eisen J.A."/>
            <person name="Darling A.E."/>
            <person name="Facciotti M.T."/>
        </authorList>
    </citation>
    <scope>NUCLEOTIDE SEQUENCE [LARGE SCALE GENOMIC DNA]</scope>
    <source>
        <strain evidence="2 3">DSM 5350</strain>
    </source>
</reference>
<dbReference type="PROSITE" id="PS50846">
    <property type="entry name" value="HMA_2"/>
    <property type="match status" value="1"/>
</dbReference>
<dbReference type="EMBL" id="AOMD01000002">
    <property type="protein sequence ID" value="EMA47849.1"/>
    <property type="molecule type" value="Genomic_DNA"/>
</dbReference>
<gene>
    <name evidence="2" type="ORF">C449_00215</name>
</gene>
<dbReference type="AlphaFoldDB" id="M0MSX3"/>
<dbReference type="Gene3D" id="3.30.70.100">
    <property type="match status" value="1"/>
</dbReference>
<evidence type="ECO:0000313" key="2">
    <source>
        <dbReference type="EMBL" id="EMA47849.1"/>
    </source>
</evidence>
<dbReference type="CDD" id="cd00371">
    <property type="entry name" value="HMA"/>
    <property type="match status" value="1"/>
</dbReference>
<accession>M0MSX3</accession>
<dbReference type="OrthoDB" id="44171at2157"/>
<dbReference type="STRING" id="1227455.C449_00215"/>
<organism evidence="2 3">
    <name type="scientific">Halococcus saccharolyticus DSM 5350</name>
    <dbReference type="NCBI Taxonomy" id="1227455"/>
    <lineage>
        <taxon>Archaea</taxon>
        <taxon>Methanobacteriati</taxon>
        <taxon>Methanobacteriota</taxon>
        <taxon>Stenosarchaea group</taxon>
        <taxon>Halobacteria</taxon>
        <taxon>Halobacteriales</taxon>
        <taxon>Halococcaceae</taxon>
        <taxon>Halococcus</taxon>
    </lineage>
</organism>
<sequence length="71" mass="7494">MRHRIDVDGMTCTGCEAIIEDKVGAVGDVTDVTADHEAGVVAFATPRPTTGSYIEQVVADLGYEVTDHTAD</sequence>
<dbReference type="SUPFAM" id="SSF55008">
    <property type="entry name" value="HMA, heavy metal-associated domain"/>
    <property type="match status" value="1"/>
</dbReference>
<protein>
    <recommendedName>
        <fullName evidence="1">HMA domain-containing protein</fullName>
    </recommendedName>
</protein>
<dbReference type="InterPro" id="IPR006121">
    <property type="entry name" value="HMA_dom"/>
</dbReference>
<dbReference type="InParanoid" id="M0MSX3"/>
<name>M0MSX3_9EURY</name>
<dbReference type="Pfam" id="PF00403">
    <property type="entry name" value="HMA"/>
    <property type="match status" value="1"/>
</dbReference>
<keyword evidence="3" id="KW-1185">Reference proteome</keyword>
<comment type="caution">
    <text evidence="2">The sequence shown here is derived from an EMBL/GenBank/DDBJ whole genome shotgun (WGS) entry which is preliminary data.</text>
</comment>
<dbReference type="Proteomes" id="UP000011669">
    <property type="component" value="Unassembled WGS sequence"/>
</dbReference>
<dbReference type="GO" id="GO:0046872">
    <property type="term" value="F:metal ion binding"/>
    <property type="evidence" value="ECO:0007669"/>
    <property type="project" value="InterPro"/>
</dbReference>
<feature type="domain" description="HMA" evidence="1">
    <location>
        <begin position="1"/>
        <end position="66"/>
    </location>
</feature>
<dbReference type="PATRIC" id="fig|1227455.4.peg.41"/>